<reference evidence="2" key="1">
    <citation type="submission" date="2020-04" db="EMBL/GenBank/DDBJ databases">
        <authorList>
            <person name="Alioto T."/>
            <person name="Alioto T."/>
            <person name="Gomez Garrido J."/>
        </authorList>
    </citation>
    <scope>NUCLEOTIDE SEQUENCE</scope>
    <source>
        <strain evidence="2">A484AB</strain>
    </source>
</reference>
<dbReference type="AlphaFoldDB" id="A0A6S7LV78"/>
<dbReference type="InterPro" id="IPR055469">
    <property type="entry name" value="DUF7041"/>
</dbReference>
<proteinExistence type="predicted"/>
<sequence>MSDDEIDEMVCGIGLKLPTFSTKSTERWFQCCEAAFRLKKITSSNTKYDHCLSKIDPETFDDVCLTDLENSEDPYGDFKEAVLSRYSLSPEDRVEAALAYEVDDIRSGYQRIKSLLDKSRVPDLHVALTKELLLRSLTDTQRATARAFNSLKIEDFVKAIDDIRRRSTGQKPAGAEITAIGSEKGKKNRICRLHFKFGVKATRCEQPKTCPFGNKNTTPANSNPSSN</sequence>
<dbReference type="PANTHER" id="PTHR33327:SF3">
    <property type="entry name" value="RNA-DIRECTED DNA POLYMERASE"/>
    <property type="match status" value="1"/>
</dbReference>
<keyword evidence="3" id="KW-1185">Reference proteome</keyword>
<gene>
    <name evidence="2" type="ORF">PACLA_8A080279</name>
</gene>
<protein>
    <recommendedName>
        <fullName evidence="1">DUF7041 domain-containing protein</fullName>
    </recommendedName>
</protein>
<feature type="domain" description="DUF7041" evidence="1">
    <location>
        <begin position="17"/>
        <end position="98"/>
    </location>
</feature>
<comment type="caution">
    <text evidence="2">The sequence shown here is derived from an EMBL/GenBank/DDBJ whole genome shotgun (WGS) entry which is preliminary data.</text>
</comment>
<dbReference type="Proteomes" id="UP001152795">
    <property type="component" value="Unassembled WGS sequence"/>
</dbReference>
<name>A0A6S7LV78_PARCT</name>
<evidence type="ECO:0000259" key="1">
    <source>
        <dbReference type="Pfam" id="PF23055"/>
    </source>
</evidence>
<organism evidence="2 3">
    <name type="scientific">Paramuricea clavata</name>
    <name type="common">Red gorgonian</name>
    <name type="synonym">Violescent sea-whip</name>
    <dbReference type="NCBI Taxonomy" id="317549"/>
    <lineage>
        <taxon>Eukaryota</taxon>
        <taxon>Metazoa</taxon>
        <taxon>Cnidaria</taxon>
        <taxon>Anthozoa</taxon>
        <taxon>Octocorallia</taxon>
        <taxon>Malacalcyonacea</taxon>
        <taxon>Plexauridae</taxon>
        <taxon>Paramuricea</taxon>
    </lineage>
</organism>
<dbReference type="EMBL" id="CACRXK020043442">
    <property type="protein sequence ID" value="CAB4045932.1"/>
    <property type="molecule type" value="Genomic_DNA"/>
</dbReference>
<dbReference type="OrthoDB" id="6260718at2759"/>
<dbReference type="Pfam" id="PF23055">
    <property type="entry name" value="DUF7041"/>
    <property type="match status" value="1"/>
</dbReference>
<evidence type="ECO:0000313" key="2">
    <source>
        <dbReference type="EMBL" id="CAB4045932.1"/>
    </source>
</evidence>
<dbReference type="PANTHER" id="PTHR33327">
    <property type="entry name" value="ENDONUCLEASE"/>
    <property type="match status" value="1"/>
</dbReference>
<evidence type="ECO:0000313" key="3">
    <source>
        <dbReference type="Proteomes" id="UP001152795"/>
    </source>
</evidence>
<accession>A0A6S7LV78</accession>